<name>A0ABC8S3D2_9AQUA</name>
<comment type="caution">
    <text evidence="1">The sequence shown here is derived from an EMBL/GenBank/DDBJ whole genome shotgun (WGS) entry which is preliminary data.</text>
</comment>
<sequence>MEGNSEQPKETRLLLSEVVSDCVKRWFQDTLKAGDSAMQVLVGQMYHSGYGVPRDAQKGRAWISRASKSRSSVWKAAINIQNYGALSIGSMFSRKHRSYLFTFLFHADVKCGVDESEAVISTTVVLGWWYSLSALLDVLLSNKLAAELDSGLGRCKDEFNEFERQDVKYREDLKHMKQKIKETR</sequence>
<dbReference type="Proteomes" id="UP001642360">
    <property type="component" value="Unassembled WGS sequence"/>
</dbReference>
<accession>A0ABC8S3D2</accession>
<proteinExistence type="predicted"/>
<dbReference type="SUPFAM" id="SSF81901">
    <property type="entry name" value="HCP-like"/>
    <property type="match status" value="1"/>
</dbReference>
<protein>
    <submittedName>
        <fullName evidence="1">Uncharacterized protein</fullName>
    </submittedName>
</protein>
<dbReference type="InterPro" id="IPR006597">
    <property type="entry name" value="Sel1-like"/>
</dbReference>
<evidence type="ECO:0000313" key="1">
    <source>
        <dbReference type="EMBL" id="CAK9151448.1"/>
    </source>
</evidence>
<dbReference type="PANTHER" id="PTHR36792">
    <property type="entry name" value="EXPRESSED PROTEIN"/>
    <property type="match status" value="1"/>
</dbReference>
<dbReference type="InterPro" id="IPR011990">
    <property type="entry name" value="TPR-like_helical_dom_sf"/>
</dbReference>
<reference evidence="1 2" key="1">
    <citation type="submission" date="2024-02" db="EMBL/GenBank/DDBJ databases">
        <authorList>
            <person name="Vignale AGUSTIN F."/>
            <person name="Sosa J E."/>
            <person name="Modenutti C."/>
        </authorList>
    </citation>
    <scope>NUCLEOTIDE SEQUENCE [LARGE SCALE GENOMIC DNA]</scope>
</reference>
<dbReference type="SMART" id="SM00671">
    <property type="entry name" value="SEL1"/>
    <property type="match status" value="1"/>
</dbReference>
<keyword evidence="2" id="KW-1185">Reference proteome</keyword>
<dbReference type="PANTHER" id="PTHR36792:SF5">
    <property type="entry name" value="SEL1 REPEAT PROTEIN"/>
    <property type="match status" value="1"/>
</dbReference>
<dbReference type="Gene3D" id="1.25.40.10">
    <property type="entry name" value="Tetratricopeptide repeat domain"/>
    <property type="match status" value="1"/>
</dbReference>
<evidence type="ECO:0000313" key="2">
    <source>
        <dbReference type="Proteomes" id="UP001642360"/>
    </source>
</evidence>
<dbReference type="AlphaFoldDB" id="A0ABC8S3D2"/>
<organism evidence="1 2">
    <name type="scientific">Ilex paraguariensis</name>
    <name type="common">yerba mate</name>
    <dbReference type="NCBI Taxonomy" id="185542"/>
    <lineage>
        <taxon>Eukaryota</taxon>
        <taxon>Viridiplantae</taxon>
        <taxon>Streptophyta</taxon>
        <taxon>Embryophyta</taxon>
        <taxon>Tracheophyta</taxon>
        <taxon>Spermatophyta</taxon>
        <taxon>Magnoliopsida</taxon>
        <taxon>eudicotyledons</taxon>
        <taxon>Gunneridae</taxon>
        <taxon>Pentapetalae</taxon>
        <taxon>asterids</taxon>
        <taxon>campanulids</taxon>
        <taxon>Aquifoliales</taxon>
        <taxon>Aquifoliaceae</taxon>
        <taxon>Ilex</taxon>
    </lineage>
</organism>
<gene>
    <name evidence="1" type="ORF">ILEXP_LOCUS19615</name>
</gene>
<dbReference type="EMBL" id="CAUOFW020002139">
    <property type="protein sequence ID" value="CAK9151448.1"/>
    <property type="molecule type" value="Genomic_DNA"/>
</dbReference>